<evidence type="ECO:0000256" key="5">
    <source>
        <dbReference type="ARBA" id="ARBA00023125"/>
    </source>
</evidence>
<dbReference type="GO" id="GO:0003700">
    <property type="term" value="F:DNA-binding transcription factor activity"/>
    <property type="evidence" value="ECO:0007669"/>
    <property type="project" value="InterPro"/>
</dbReference>
<dbReference type="GO" id="GO:0006952">
    <property type="term" value="P:defense response"/>
    <property type="evidence" value="ECO:0007669"/>
    <property type="project" value="UniProtKB-KW"/>
</dbReference>
<organism evidence="11 12">
    <name type="scientific">Capsicum annuum</name>
    <name type="common">Capsicum pepper</name>
    <dbReference type="NCBI Taxonomy" id="4072"/>
    <lineage>
        <taxon>Eukaryota</taxon>
        <taxon>Viridiplantae</taxon>
        <taxon>Streptophyta</taxon>
        <taxon>Embryophyta</taxon>
        <taxon>Tracheophyta</taxon>
        <taxon>Spermatophyta</taxon>
        <taxon>Magnoliopsida</taxon>
        <taxon>eudicotyledons</taxon>
        <taxon>Gunneridae</taxon>
        <taxon>Pentapetalae</taxon>
        <taxon>asterids</taxon>
        <taxon>lamiids</taxon>
        <taxon>Solanales</taxon>
        <taxon>Solanaceae</taxon>
        <taxon>Solanoideae</taxon>
        <taxon>Capsiceae</taxon>
        <taxon>Capsicum</taxon>
    </lineage>
</organism>
<dbReference type="PANTHER" id="PTHR31677:SF146">
    <property type="entry name" value="ETHYLENE-RESPONSIVE TRANSCRIPTION FACTOR ESR2"/>
    <property type="match status" value="1"/>
</dbReference>
<evidence type="ECO:0000256" key="4">
    <source>
        <dbReference type="ARBA" id="ARBA00023015"/>
    </source>
</evidence>
<dbReference type="KEGG" id="cann:107852175"/>
<dbReference type="OrthoDB" id="1902708at2759"/>
<dbReference type="SMART" id="SM00380">
    <property type="entry name" value="AP2"/>
    <property type="match status" value="1"/>
</dbReference>
<feature type="region of interest" description="Disordered" evidence="9">
    <location>
        <begin position="1"/>
        <end position="49"/>
    </location>
</feature>
<dbReference type="STRING" id="4072.A0A1U8F255"/>
<keyword evidence="7" id="KW-0804">Transcription</keyword>
<dbReference type="Gramene" id="PHT68357">
    <property type="protein sequence ID" value="PHT68357"/>
    <property type="gene ID" value="T459_27844"/>
</dbReference>
<reference evidence="11 12" key="1">
    <citation type="journal article" date="2014" name="Nat. Genet.">
        <title>Genome sequence of the hot pepper provides insights into the evolution of pungency in Capsicum species.</title>
        <authorList>
            <person name="Kim S."/>
            <person name="Park M."/>
            <person name="Yeom S.I."/>
            <person name="Kim Y.M."/>
            <person name="Lee J.M."/>
            <person name="Lee H.A."/>
            <person name="Seo E."/>
            <person name="Choi J."/>
            <person name="Cheong K."/>
            <person name="Kim K.T."/>
            <person name="Jung K."/>
            <person name="Lee G.W."/>
            <person name="Oh S.K."/>
            <person name="Bae C."/>
            <person name="Kim S.B."/>
            <person name="Lee H.Y."/>
            <person name="Kim S.Y."/>
            <person name="Kim M.S."/>
            <person name="Kang B.C."/>
            <person name="Jo Y.D."/>
            <person name="Yang H.B."/>
            <person name="Jeong H.J."/>
            <person name="Kang W.H."/>
            <person name="Kwon J.K."/>
            <person name="Shin C."/>
            <person name="Lim J.Y."/>
            <person name="Park J.H."/>
            <person name="Huh J.H."/>
            <person name="Kim J.S."/>
            <person name="Kim B.D."/>
            <person name="Cohen O."/>
            <person name="Paran I."/>
            <person name="Suh M.C."/>
            <person name="Lee S.B."/>
            <person name="Kim Y.K."/>
            <person name="Shin Y."/>
            <person name="Noh S.J."/>
            <person name="Park J."/>
            <person name="Seo Y.S."/>
            <person name="Kwon S.Y."/>
            <person name="Kim H.A."/>
            <person name="Park J.M."/>
            <person name="Kim H.J."/>
            <person name="Choi S.B."/>
            <person name="Bosland P.W."/>
            <person name="Reeves G."/>
            <person name="Jo S.H."/>
            <person name="Lee B.W."/>
            <person name="Cho H.T."/>
            <person name="Choi H.S."/>
            <person name="Lee M.S."/>
            <person name="Yu Y."/>
            <person name="Do Choi Y."/>
            <person name="Park B.S."/>
            <person name="van Deynze A."/>
            <person name="Ashrafi H."/>
            <person name="Hill T."/>
            <person name="Kim W.T."/>
            <person name="Pai H.S."/>
            <person name="Ahn H.K."/>
            <person name="Yeam I."/>
            <person name="Giovannoni J.J."/>
            <person name="Rose J.K."/>
            <person name="Sorensen I."/>
            <person name="Lee S.J."/>
            <person name="Kim R.W."/>
            <person name="Choi I.Y."/>
            <person name="Choi B.S."/>
            <person name="Lim J.S."/>
            <person name="Lee Y.H."/>
            <person name="Choi D."/>
        </authorList>
    </citation>
    <scope>NUCLEOTIDE SEQUENCE [LARGE SCALE GENOMIC DNA]</scope>
    <source>
        <strain evidence="12">cv. CM334</strain>
    </source>
</reference>
<dbReference type="FunFam" id="3.30.730.10:FF:000001">
    <property type="entry name" value="Ethylene-responsive transcription factor 2"/>
    <property type="match status" value="1"/>
</dbReference>
<keyword evidence="4" id="KW-0805">Transcription regulation</keyword>
<reference evidence="11 12" key="2">
    <citation type="journal article" date="2017" name="Genome Biol.">
        <title>New reference genome sequences of hot pepper reveal the massive evolution of plant disease-resistance genes by retroduplication.</title>
        <authorList>
            <person name="Kim S."/>
            <person name="Park J."/>
            <person name="Yeom S.I."/>
            <person name="Kim Y.M."/>
            <person name="Seo E."/>
            <person name="Kim K.T."/>
            <person name="Kim M.S."/>
            <person name="Lee J.M."/>
            <person name="Cheong K."/>
            <person name="Shin H.S."/>
            <person name="Kim S.B."/>
            <person name="Han K."/>
            <person name="Lee J."/>
            <person name="Park M."/>
            <person name="Lee H.A."/>
            <person name="Lee H.Y."/>
            <person name="Lee Y."/>
            <person name="Oh S."/>
            <person name="Lee J.H."/>
            <person name="Choi E."/>
            <person name="Choi E."/>
            <person name="Lee S.E."/>
            <person name="Jeon J."/>
            <person name="Kim H."/>
            <person name="Choi G."/>
            <person name="Song H."/>
            <person name="Lee J."/>
            <person name="Lee S.C."/>
            <person name="Kwon J.K."/>
            <person name="Lee H.Y."/>
            <person name="Koo N."/>
            <person name="Hong Y."/>
            <person name="Kim R.W."/>
            <person name="Kang W.H."/>
            <person name="Huh J.H."/>
            <person name="Kang B.C."/>
            <person name="Yang T.J."/>
            <person name="Lee Y.H."/>
            <person name="Bennetzen J.L."/>
            <person name="Choi D."/>
        </authorList>
    </citation>
    <scope>NUCLEOTIDE SEQUENCE [LARGE SCALE GENOMIC DNA]</scope>
    <source>
        <strain evidence="12">cv. CM334</strain>
    </source>
</reference>
<evidence type="ECO:0000256" key="6">
    <source>
        <dbReference type="ARBA" id="ARBA00023159"/>
    </source>
</evidence>
<accession>A0A1U8FFL6</accession>
<dbReference type="Pfam" id="PF00847">
    <property type="entry name" value="AP2"/>
    <property type="match status" value="1"/>
</dbReference>
<keyword evidence="12" id="KW-1185">Reference proteome</keyword>
<keyword evidence="3" id="KW-0611">Plant defense</keyword>
<gene>
    <name evidence="11" type="ORF">T459_27844</name>
</gene>
<dbReference type="AlphaFoldDB" id="A0A1U8F255"/>
<evidence type="ECO:0000256" key="8">
    <source>
        <dbReference type="ARBA" id="ARBA00023242"/>
    </source>
</evidence>
<evidence type="ECO:0000256" key="1">
    <source>
        <dbReference type="ARBA" id="ARBA00004123"/>
    </source>
</evidence>
<evidence type="ECO:0000259" key="10">
    <source>
        <dbReference type="PROSITE" id="PS51032"/>
    </source>
</evidence>
<proteinExistence type="predicted"/>
<protein>
    <submittedName>
        <fullName evidence="11">Ethylene-responsive transcription factor LEP</fullName>
    </submittedName>
</protein>
<evidence type="ECO:0000256" key="2">
    <source>
        <dbReference type="ARBA" id="ARBA00022745"/>
    </source>
</evidence>
<dbReference type="OMA" id="WPPFANS"/>
<dbReference type="GO" id="GO:0009873">
    <property type="term" value="P:ethylene-activated signaling pathway"/>
    <property type="evidence" value="ECO:0007669"/>
    <property type="project" value="UniProtKB-KW"/>
</dbReference>
<dbReference type="SUPFAM" id="SSF54171">
    <property type="entry name" value="DNA-binding domain"/>
    <property type="match status" value="1"/>
</dbReference>
<keyword evidence="8" id="KW-0539">Nucleus</keyword>
<keyword evidence="2" id="KW-0936">Ethylene signaling pathway</keyword>
<feature type="compositionally biased region" description="Basic and acidic residues" evidence="9">
    <location>
        <begin position="1"/>
        <end position="10"/>
    </location>
</feature>
<dbReference type="PANTHER" id="PTHR31677">
    <property type="entry name" value="AP2 DOMAIN CLASS TRANSCRIPTION FACTOR"/>
    <property type="match status" value="1"/>
</dbReference>
<evidence type="ECO:0000313" key="12">
    <source>
        <dbReference type="Proteomes" id="UP000222542"/>
    </source>
</evidence>
<evidence type="ECO:0000256" key="9">
    <source>
        <dbReference type="SAM" id="MobiDB-lite"/>
    </source>
</evidence>
<sequence>MEDAMRRLNQESDLPVQNSKNSSTLTKRSSCATNKRPVKDSTSGSSAVRYRGVRRRPWGRYAAEIRDPQSKERRWLGTFDTAEEAACAYDCAARAMRGVKARTNFVYPPCPSPTQPTSTNDFLNIPSFNYIKSSSSSHQYLGSTLKDLSNRPFFHSSSPYGSTVRGFNSTIGSMCQKSNESLNMLLFRELLSSNSYSTNNACSTIGNLNVTSTSMPNLYEQALPNFMFNRNVTSGPSLMPTSDTVIPSSSVMTTHVPKFENIIHSTVNTTTAAIDDSVGMEFFPSEPSDSGLLEEALNGFFPKPKPIKSQLILPNYSSTNVSTKGERLSNIFPHQQQHQINEGLNSDFGFLSQTTSSPASSFPVYNQDYLPANLQVSPGDNMMGDIFQYPDLLSIFSAKLQNA</sequence>
<keyword evidence="6" id="KW-0010">Activator</keyword>
<comment type="caution">
    <text evidence="11">The sequence shown here is derived from an EMBL/GenBank/DDBJ whole genome shotgun (WGS) entry which is preliminary data.</text>
</comment>
<evidence type="ECO:0000256" key="7">
    <source>
        <dbReference type="ARBA" id="ARBA00023163"/>
    </source>
</evidence>
<name>A0A1U8F255_CAPAN</name>
<dbReference type="GO" id="GO:0005634">
    <property type="term" value="C:nucleus"/>
    <property type="evidence" value="ECO:0007669"/>
    <property type="project" value="UniProtKB-SubCell"/>
</dbReference>
<feature type="compositionally biased region" description="Polar residues" evidence="9">
    <location>
        <begin position="11"/>
        <end position="33"/>
    </location>
</feature>
<dbReference type="InterPro" id="IPR001471">
    <property type="entry name" value="AP2/ERF_dom"/>
</dbReference>
<accession>A0A1U8F255</accession>
<dbReference type="SMR" id="A0A1U8F255"/>
<dbReference type="GO" id="GO:0003677">
    <property type="term" value="F:DNA binding"/>
    <property type="evidence" value="ECO:0007669"/>
    <property type="project" value="UniProtKB-KW"/>
</dbReference>
<dbReference type="Gene3D" id="3.30.730.10">
    <property type="entry name" value="AP2/ERF domain"/>
    <property type="match status" value="1"/>
</dbReference>
<dbReference type="EMBL" id="AYRZ02000011">
    <property type="protein sequence ID" value="PHT68357.1"/>
    <property type="molecule type" value="Genomic_DNA"/>
</dbReference>
<dbReference type="Proteomes" id="UP000222542">
    <property type="component" value="Unassembled WGS sequence"/>
</dbReference>
<dbReference type="CDD" id="cd00018">
    <property type="entry name" value="AP2"/>
    <property type="match status" value="1"/>
</dbReference>
<feature type="domain" description="AP2/ERF" evidence="10">
    <location>
        <begin position="49"/>
        <end position="106"/>
    </location>
</feature>
<dbReference type="InterPro" id="IPR036955">
    <property type="entry name" value="AP2/ERF_dom_sf"/>
</dbReference>
<comment type="subcellular location">
    <subcellularLocation>
        <location evidence="1">Nucleus</location>
    </subcellularLocation>
</comment>
<dbReference type="InterPro" id="IPR016177">
    <property type="entry name" value="DNA-bd_dom_sf"/>
</dbReference>
<keyword evidence="5" id="KW-0238">DNA-binding</keyword>
<dbReference type="PROSITE" id="PS51032">
    <property type="entry name" value="AP2_ERF"/>
    <property type="match status" value="1"/>
</dbReference>
<evidence type="ECO:0000256" key="3">
    <source>
        <dbReference type="ARBA" id="ARBA00022821"/>
    </source>
</evidence>
<evidence type="ECO:0000313" key="11">
    <source>
        <dbReference type="EMBL" id="PHT68357.1"/>
    </source>
</evidence>
<dbReference type="PRINTS" id="PR00367">
    <property type="entry name" value="ETHRSPELEMNT"/>
</dbReference>